<organism evidence="2 3">
    <name type="scientific">Paenibacillus macquariensis</name>
    <dbReference type="NCBI Taxonomy" id="948756"/>
    <lineage>
        <taxon>Bacteria</taxon>
        <taxon>Bacillati</taxon>
        <taxon>Bacillota</taxon>
        <taxon>Bacilli</taxon>
        <taxon>Bacillales</taxon>
        <taxon>Paenibacillaceae</taxon>
        <taxon>Paenibacillus</taxon>
    </lineage>
</organism>
<feature type="transmembrane region" description="Helical" evidence="1">
    <location>
        <begin position="25"/>
        <end position="43"/>
    </location>
</feature>
<keyword evidence="1" id="KW-0812">Transmembrane</keyword>
<proteinExistence type="predicted"/>
<feature type="transmembrane region" description="Helical" evidence="1">
    <location>
        <begin position="89"/>
        <end position="109"/>
    </location>
</feature>
<keyword evidence="1" id="KW-0472">Membrane</keyword>
<feature type="transmembrane region" description="Helical" evidence="1">
    <location>
        <begin position="49"/>
        <end position="68"/>
    </location>
</feature>
<evidence type="ECO:0000313" key="3">
    <source>
        <dbReference type="Proteomes" id="UP000186666"/>
    </source>
</evidence>
<reference evidence="2 3" key="1">
    <citation type="submission" date="2017-01" db="EMBL/GenBank/DDBJ databases">
        <authorList>
            <person name="Varghese N."/>
            <person name="Submissions S."/>
        </authorList>
    </citation>
    <scope>NUCLEOTIDE SEQUENCE [LARGE SCALE GENOMIC DNA]</scope>
    <source>
        <strain evidence="2 3">ATCC 23464</strain>
    </source>
</reference>
<evidence type="ECO:0008006" key="4">
    <source>
        <dbReference type="Google" id="ProtNLM"/>
    </source>
</evidence>
<feature type="transmembrane region" description="Helical" evidence="1">
    <location>
        <begin position="115"/>
        <end position="136"/>
    </location>
</feature>
<evidence type="ECO:0000313" key="2">
    <source>
        <dbReference type="EMBL" id="SIQ46548.1"/>
    </source>
</evidence>
<dbReference type="RefSeq" id="WP_068580681.1">
    <property type="nucleotide sequence ID" value="NZ_FTNK01000002.1"/>
</dbReference>
<keyword evidence="1" id="KW-1133">Transmembrane helix</keyword>
<gene>
    <name evidence="2" type="ORF">SAMN05421578_102113</name>
</gene>
<protein>
    <recommendedName>
        <fullName evidence="4">DUF1453 domain-containing protein</fullName>
    </recommendedName>
</protein>
<sequence>MINYLMIMIISVFMLARERVIRPKTMWITPALLVFAIGMGIASTFTVTILNITILLICTIAGFILGIWRGKIEQVRIHPTHGKVTSKTPLFGIILFLVLILLRAVIGHWGETHNLVSLGNDMLMIPLVSVCLRRYYVYLKFKQFRVASL</sequence>
<dbReference type="Proteomes" id="UP000186666">
    <property type="component" value="Unassembled WGS sequence"/>
</dbReference>
<keyword evidence="3" id="KW-1185">Reference proteome</keyword>
<name>A0ABY1JMN4_9BACL</name>
<accession>A0ABY1JMN4</accession>
<comment type="caution">
    <text evidence="2">The sequence shown here is derived from an EMBL/GenBank/DDBJ whole genome shotgun (WGS) entry which is preliminary data.</text>
</comment>
<dbReference type="EMBL" id="FTNK01000002">
    <property type="protein sequence ID" value="SIQ46548.1"/>
    <property type="molecule type" value="Genomic_DNA"/>
</dbReference>
<evidence type="ECO:0000256" key="1">
    <source>
        <dbReference type="SAM" id="Phobius"/>
    </source>
</evidence>